<feature type="transmembrane region" description="Helical" evidence="1">
    <location>
        <begin position="137"/>
        <end position="156"/>
    </location>
</feature>
<name>A0A9X3B8D5_9BACT</name>
<keyword evidence="1" id="KW-0472">Membrane</keyword>
<keyword evidence="1" id="KW-1133">Transmembrane helix</keyword>
<comment type="caution">
    <text evidence="2">The sequence shown here is derived from an EMBL/GenBank/DDBJ whole genome shotgun (WGS) entry which is preliminary data.</text>
</comment>
<accession>A0A9X3B8D5</accession>
<protein>
    <submittedName>
        <fullName evidence="2">HupE/UreJ family protein</fullName>
    </submittedName>
</protein>
<keyword evidence="3" id="KW-1185">Reference proteome</keyword>
<proteinExistence type="predicted"/>
<feature type="transmembrane region" description="Helical" evidence="1">
    <location>
        <begin position="55"/>
        <end position="75"/>
    </location>
</feature>
<dbReference type="RefSeq" id="WP_279297061.1">
    <property type="nucleotide sequence ID" value="NZ_JAOTIF010000006.1"/>
</dbReference>
<keyword evidence="1" id="KW-0812">Transmembrane</keyword>
<feature type="transmembrane region" description="Helical" evidence="1">
    <location>
        <begin position="168"/>
        <end position="193"/>
    </location>
</feature>
<gene>
    <name evidence="2" type="ORF">OCK74_10875</name>
</gene>
<reference evidence="2" key="2">
    <citation type="submission" date="2023-04" db="EMBL/GenBank/DDBJ databases">
        <title>Paracnuella aquatica gen. nov., sp. nov., a member of the family Chitinophagaceae isolated from a hot spring.</title>
        <authorList>
            <person name="Wang C."/>
        </authorList>
    </citation>
    <scope>NUCLEOTIDE SEQUENCE</scope>
    <source>
        <strain evidence="2">LB-8</strain>
    </source>
</reference>
<evidence type="ECO:0000313" key="2">
    <source>
        <dbReference type="EMBL" id="MCU7549621.1"/>
    </source>
</evidence>
<dbReference type="AlphaFoldDB" id="A0A9X3B8D5"/>
<dbReference type="InterPro" id="IPR032809">
    <property type="entry name" value="Put_HupE_UreJ"/>
</dbReference>
<reference evidence="2" key="1">
    <citation type="submission" date="2022-09" db="EMBL/GenBank/DDBJ databases">
        <authorList>
            <person name="Yuan C."/>
            <person name="Ke Z."/>
        </authorList>
    </citation>
    <scope>NUCLEOTIDE SEQUENCE</scope>
    <source>
        <strain evidence="2">LB-8</strain>
    </source>
</reference>
<evidence type="ECO:0000256" key="1">
    <source>
        <dbReference type="SAM" id="Phobius"/>
    </source>
</evidence>
<feature type="transmembrane region" description="Helical" evidence="1">
    <location>
        <begin position="105"/>
        <end position="125"/>
    </location>
</feature>
<organism evidence="2 3">
    <name type="scientific">Paraflavisolibacter caeni</name>
    <dbReference type="NCBI Taxonomy" id="2982496"/>
    <lineage>
        <taxon>Bacteria</taxon>
        <taxon>Pseudomonadati</taxon>
        <taxon>Bacteroidota</taxon>
        <taxon>Chitinophagia</taxon>
        <taxon>Chitinophagales</taxon>
        <taxon>Chitinophagaceae</taxon>
        <taxon>Paraflavisolibacter</taxon>
    </lineage>
</organism>
<dbReference type="EMBL" id="JAOTIF010000006">
    <property type="protein sequence ID" value="MCU7549621.1"/>
    <property type="molecule type" value="Genomic_DNA"/>
</dbReference>
<dbReference type="Pfam" id="PF13795">
    <property type="entry name" value="HupE_UreJ_2"/>
    <property type="match status" value="1"/>
</dbReference>
<evidence type="ECO:0000313" key="3">
    <source>
        <dbReference type="Proteomes" id="UP001155483"/>
    </source>
</evidence>
<sequence length="228" mass="25506">MLPFSSSILNHYSKHCCLLLTGIIITLPLFAHNINYVLQHAPSTDVIWNYLKLGITHIIPYGLDHILFITSLCLLNAKFKTILWQATAFTVAHTITLTLSVQNIYVMPGAIVEPIIALSIAFVALENLLLQDLKPWRVILVFLFGLIHGMGFASALNETGLPPNRVSLSIASFNIGVEIGQFIVIAMVFALLIIPFRNNIRFKKVVVYPLSVCIALIATYWMIERIFT</sequence>
<dbReference type="Proteomes" id="UP001155483">
    <property type="component" value="Unassembled WGS sequence"/>
</dbReference>
<feature type="transmembrane region" description="Helical" evidence="1">
    <location>
        <begin position="82"/>
        <end position="99"/>
    </location>
</feature>
<feature type="transmembrane region" description="Helical" evidence="1">
    <location>
        <begin position="205"/>
        <end position="223"/>
    </location>
</feature>